<evidence type="ECO:0000313" key="8">
    <source>
        <dbReference type="EMBL" id="ELA42301.1"/>
    </source>
</evidence>
<organism evidence="8 9">
    <name type="scientific">Vittaforma corneae (strain ATCC 50505)</name>
    <name type="common">Microsporidian parasite</name>
    <name type="synonym">Nosema corneum</name>
    <dbReference type="NCBI Taxonomy" id="993615"/>
    <lineage>
        <taxon>Eukaryota</taxon>
        <taxon>Fungi</taxon>
        <taxon>Fungi incertae sedis</taxon>
        <taxon>Microsporidia</taxon>
        <taxon>Nosematidae</taxon>
        <taxon>Vittaforma</taxon>
    </lineage>
</organism>
<dbReference type="Proteomes" id="UP000011082">
    <property type="component" value="Unassembled WGS sequence"/>
</dbReference>
<dbReference type="InterPro" id="IPR013785">
    <property type="entry name" value="Aldolase_TIM"/>
</dbReference>
<evidence type="ECO:0000256" key="6">
    <source>
        <dbReference type="ARBA" id="ARBA00029933"/>
    </source>
</evidence>
<dbReference type="VEuPathDB" id="MicrosporidiaDB:VICG_00701"/>
<evidence type="ECO:0000256" key="4">
    <source>
        <dbReference type="ARBA" id="ARBA00023235"/>
    </source>
</evidence>
<dbReference type="OMA" id="CHLMIED"/>
<dbReference type="HOGENOM" id="CLU_054856_2_2_1"/>
<dbReference type="InterPro" id="IPR000056">
    <property type="entry name" value="Ribul_P_3_epim-like"/>
</dbReference>
<dbReference type="InterPro" id="IPR011060">
    <property type="entry name" value="RibuloseP-bd_barrel"/>
</dbReference>
<dbReference type="PANTHER" id="PTHR11749">
    <property type="entry name" value="RIBULOSE-5-PHOSPHATE-3-EPIMERASE"/>
    <property type="match status" value="1"/>
</dbReference>
<keyword evidence="4" id="KW-0413">Isomerase</keyword>
<dbReference type="GO" id="GO:0046872">
    <property type="term" value="F:metal ion binding"/>
    <property type="evidence" value="ECO:0007669"/>
    <property type="project" value="UniProtKB-KW"/>
</dbReference>
<evidence type="ECO:0000256" key="2">
    <source>
        <dbReference type="ARBA" id="ARBA00013920"/>
    </source>
</evidence>
<dbReference type="InParanoid" id="L2GN91"/>
<evidence type="ECO:0000256" key="3">
    <source>
        <dbReference type="ARBA" id="ARBA00022723"/>
    </source>
</evidence>
<dbReference type="AlphaFoldDB" id="L2GN91"/>
<dbReference type="GeneID" id="19881417"/>
<gene>
    <name evidence="8" type="ORF">VICG_00701</name>
</gene>
<dbReference type="FunCoup" id="L2GN91">
    <property type="interactions" value="105"/>
</dbReference>
<sequence length="205" mass="23068">MEGIEKLSISILDLDIKNIDQSMKGLWDIGIRNIHIDIIDTSFIDNISFGVSFVNCILQYSGFDFFIHIMIKNPILIISKLKYPKGTKIAVHSHFEDVLKLEHIVPVLSINPEQNIDQFKHYVPRFKEVLIMTVYPGFGGQKLIEGCVNKIKCFQLCGVKVTVDGGINIFNISQVKHADSIVVGSAFTMASDKMQTLKELLEKIG</sequence>
<proteinExistence type="predicted"/>
<keyword evidence="9" id="KW-1185">Reference proteome</keyword>
<protein>
    <recommendedName>
        <fullName evidence="2">Ribulose-phosphate 3-epimerase</fullName>
    </recommendedName>
    <alternativeName>
        <fullName evidence="7">Pentose-5-phosphate 3-epimerase</fullName>
    </alternativeName>
    <alternativeName>
        <fullName evidence="6">RPE</fullName>
    </alternativeName>
</protein>
<dbReference type="Gene3D" id="3.20.20.70">
    <property type="entry name" value="Aldolase class I"/>
    <property type="match status" value="1"/>
</dbReference>
<dbReference type="GO" id="GO:0016857">
    <property type="term" value="F:racemase and epimerase activity, acting on carbohydrates and derivatives"/>
    <property type="evidence" value="ECO:0007669"/>
    <property type="project" value="InterPro"/>
</dbReference>
<dbReference type="GO" id="GO:0005975">
    <property type="term" value="P:carbohydrate metabolic process"/>
    <property type="evidence" value="ECO:0007669"/>
    <property type="project" value="InterPro"/>
</dbReference>
<dbReference type="SUPFAM" id="SSF51366">
    <property type="entry name" value="Ribulose-phoshate binding barrel"/>
    <property type="match status" value="1"/>
</dbReference>
<dbReference type="EMBL" id="JH370133">
    <property type="protein sequence ID" value="ELA42301.1"/>
    <property type="molecule type" value="Genomic_DNA"/>
</dbReference>
<reference evidence="9" key="1">
    <citation type="submission" date="2011-05" db="EMBL/GenBank/DDBJ databases">
        <title>The genome sequence of Vittaforma corneae strain ATCC 50505.</title>
        <authorList>
            <consortium name="The Broad Institute Genome Sequencing Platform"/>
            <person name="Cuomo C."/>
            <person name="Didier E."/>
            <person name="Bowers L."/>
            <person name="Young S.K."/>
            <person name="Zeng Q."/>
            <person name="Gargeya S."/>
            <person name="Fitzgerald M."/>
            <person name="Haas B."/>
            <person name="Abouelleil A."/>
            <person name="Alvarado L."/>
            <person name="Arachchi H.M."/>
            <person name="Berlin A."/>
            <person name="Chapman S.B."/>
            <person name="Gearin G."/>
            <person name="Goldberg J."/>
            <person name="Griggs A."/>
            <person name="Gujja S."/>
            <person name="Hansen M."/>
            <person name="Heiman D."/>
            <person name="Howarth C."/>
            <person name="Larimer J."/>
            <person name="Lui A."/>
            <person name="MacDonald P.J.P."/>
            <person name="McCowen C."/>
            <person name="Montmayeur A."/>
            <person name="Murphy C."/>
            <person name="Neiman D."/>
            <person name="Pearson M."/>
            <person name="Priest M."/>
            <person name="Roberts A."/>
            <person name="Saif S."/>
            <person name="Shea T."/>
            <person name="Sisk P."/>
            <person name="Stolte C."/>
            <person name="Sykes S."/>
            <person name="Wortman J."/>
            <person name="Nusbaum C."/>
            <person name="Birren B."/>
        </authorList>
    </citation>
    <scope>NUCLEOTIDE SEQUENCE [LARGE SCALE GENOMIC DNA]</scope>
    <source>
        <strain evidence="9">ATCC 50505</strain>
    </source>
</reference>
<evidence type="ECO:0000256" key="1">
    <source>
        <dbReference type="ARBA" id="ARBA00005016"/>
    </source>
</evidence>
<evidence type="ECO:0000256" key="5">
    <source>
        <dbReference type="ARBA" id="ARBA00023285"/>
    </source>
</evidence>
<evidence type="ECO:0000313" key="9">
    <source>
        <dbReference type="Proteomes" id="UP000011082"/>
    </source>
</evidence>
<accession>L2GN91</accession>
<dbReference type="UniPathway" id="UPA00115">
    <property type="reaction ID" value="UER00411"/>
</dbReference>
<dbReference type="GO" id="GO:0006098">
    <property type="term" value="P:pentose-phosphate shunt"/>
    <property type="evidence" value="ECO:0007669"/>
    <property type="project" value="UniProtKB-UniPathway"/>
</dbReference>
<comment type="pathway">
    <text evidence="1">Carbohydrate degradation; pentose phosphate pathway; D-xylulose 5-phosphate from D-ribulose 5-phosphate (non-oxidative stage): step 1/1.</text>
</comment>
<keyword evidence="5" id="KW-0170">Cobalt</keyword>
<keyword evidence="3" id="KW-0479">Metal-binding</keyword>
<evidence type="ECO:0000256" key="7">
    <source>
        <dbReference type="ARBA" id="ARBA00030599"/>
    </source>
</evidence>
<name>L2GN91_VITCO</name>
<dbReference type="STRING" id="993615.L2GN91"/>
<dbReference type="Pfam" id="PF00834">
    <property type="entry name" value="Ribul_P_3_epim"/>
    <property type="match status" value="1"/>
</dbReference>
<dbReference type="OrthoDB" id="1927044at2759"/>
<dbReference type="RefSeq" id="XP_007604152.1">
    <property type="nucleotide sequence ID" value="XM_007604090.1"/>
</dbReference>
<dbReference type="PROSITE" id="PS01085">
    <property type="entry name" value="RIBUL_P_3_EPIMER_1"/>
    <property type="match status" value="1"/>
</dbReference>